<name>A0AAV4V9A6_9ARAC</name>
<proteinExistence type="predicted"/>
<organism evidence="2 3">
    <name type="scientific">Caerostris darwini</name>
    <dbReference type="NCBI Taxonomy" id="1538125"/>
    <lineage>
        <taxon>Eukaryota</taxon>
        <taxon>Metazoa</taxon>
        <taxon>Ecdysozoa</taxon>
        <taxon>Arthropoda</taxon>
        <taxon>Chelicerata</taxon>
        <taxon>Arachnida</taxon>
        <taxon>Araneae</taxon>
        <taxon>Araneomorphae</taxon>
        <taxon>Entelegynae</taxon>
        <taxon>Araneoidea</taxon>
        <taxon>Araneidae</taxon>
        <taxon>Caerostris</taxon>
    </lineage>
</organism>
<dbReference type="EMBL" id="BPLQ01012651">
    <property type="protein sequence ID" value="GIY66835.1"/>
    <property type="molecule type" value="Genomic_DNA"/>
</dbReference>
<protein>
    <submittedName>
        <fullName evidence="2">Uncharacterized protein</fullName>
    </submittedName>
</protein>
<evidence type="ECO:0000313" key="3">
    <source>
        <dbReference type="Proteomes" id="UP001054837"/>
    </source>
</evidence>
<accession>A0AAV4V9A6</accession>
<comment type="caution">
    <text evidence="2">The sequence shown here is derived from an EMBL/GenBank/DDBJ whole genome shotgun (WGS) entry which is preliminary data.</text>
</comment>
<feature type="region of interest" description="Disordered" evidence="1">
    <location>
        <begin position="62"/>
        <end position="81"/>
    </location>
</feature>
<sequence>MQNGVEKTNDGKEKMNKKTAHRISWGISPILRFGLEGKGRKKYYMTNTDPHAMRSCDRISRYRPRSAAGSPPSLCSSSIPPCSTRIPKRFSFGRDEAQFLATTHMQNSTRPLPYEGILRHSKKRDSMIAGRPPFLCSMGYVM</sequence>
<reference evidence="2 3" key="1">
    <citation type="submission" date="2021-06" db="EMBL/GenBank/DDBJ databases">
        <title>Caerostris darwini draft genome.</title>
        <authorList>
            <person name="Kono N."/>
            <person name="Arakawa K."/>
        </authorList>
    </citation>
    <scope>NUCLEOTIDE SEQUENCE [LARGE SCALE GENOMIC DNA]</scope>
</reference>
<dbReference type="Proteomes" id="UP001054837">
    <property type="component" value="Unassembled WGS sequence"/>
</dbReference>
<gene>
    <name evidence="2" type="ORF">CDAR_18621</name>
</gene>
<dbReference type="AlphaFoldDB" id="A0AAV4V9A6"/>
<feature type="compositionally biased region" description="Low complexity" evidence="1">
    <location>
        <begin position="70"/>
        <end position="81"/>
    </location>
</feature>
<evidence type="ECO:0000313" key="2">
    <source>
        <dbReference type="EMBL" id="GIY66835.1"/>
    </source>
</evidence>
<keyword evidence="3" id="KW-1185">Reference proteome</keyword>
<evidence type="ECO:0000256" key="1">
    <source>
        <dbReference type="SAM" id="MobiDB-lite"/>
    </source>
</evidence>